<sequence length="96" mass="10645">MPPEIASVLYHRRTTVPEPPTTVNRTRKLQPTLMHHRRPQESTVGWPPILGKAKRTGKVSTFQEVGTRVGADIVSVCFFVLLLLANSRELPLSAGC</sequence>
<evidence type="ECO:0000256" key="1">
    <source>
        <dbReference type="SAM" id="MobiDB-lite"/>
    </source>
</evidence>
<evidence type="ECO:0000313" key="2">
    <source>
        <dbReference type="EMBL" id="OMO56842.1"/>
    </source>
</evidence>
<name>A0A1R3GFJ0_9ROSI</name>
<protein>
    <submittedName>
        <fullName evidence="2">Uncharacterized protein</fullName>
    </submittedName>
</protein>
<dbReference type="EMBL" id="AWUE01022681">
    <property type="protein sequence ID" value="OMO56842.1"/>
    <property type="molecule type" value="Genomic_DNA"/>
</dbReference>
<evidence type="ECO:0000313" key="3">
    <source>
        <dbReference type="Proteomes" id="UP000187203"/>
    </source>
</evidence>
<organism evidence="2 3">
    <name type="scientific">Corchorus olitorius</name>
    <dbReference type="NCBI Taxonomy" id="93759"/>
    <lineage>
        <taxon>Eukaryota</taxon>
        <taxon>Viridiplantae</taxon>
        <taxon>Streptophyta</taxon>
        <taxon>Embryophyta</taxon>
        <taxon>Tracheophyta</taxon>
        <taxon>Spermatophyta</taxon>
        <taxon>Magnoliopsida</taxon>
        <taxon>eudicotyledons</taxon>
        <taxon>Gunneridae</taxon>
        <taxon>Pentapetalae</taxon>
        <taxon>rosids</taxon>
        <taxon>malvids</taxon>
        <taxon>Malvales</taxon>
        <taxon>Malvaceae</taxon>
        <taxon>Grewioideae</taxon>
        <taxon>Apeibeae</taxon>
        <taxon>Corchorus</taxon>
    </lineage>
</organism>
<accession>A0A1R3GFJ0</accession>
<proteinExistence type="predicted"/>
<reference evidence="3" key="1">
    <citation type="submission" date="2013-09" db="EMBL/GenBank/DDBJ databases">
        <title>Corchorus olitorius genome sequencing.</title>
        <authorList>
            <person name="Alam M."/>
            <person name="Haque M.S."/>
            <person name="Islam M.S."/>
            <person name="Emdad E.M."/>
            <person name="Islam M.M."/>
            <person name="Ahmed B."/>
            <person name="Halim A."/>
            <person name="Hossen Q.M.M."/>
            <person name="Hossain M.Z."/>
            <person name="Ahmed R."/>
            <person name="Khan M.M."/>
            <person name="Islam R."/>
            <person name="Rashid M.M."/>
            <person name="Khan S.A."/>
            <person name="Rahman M.S."/>
            <person name="Alam M."/>
            <person name="Yahiya A.S."/>
            <person name="Khan M.S."/>
            <person name="Azam M.S."/>
            <person name="Haque T."/>
            <person name="Lashkar M.Z.H."/>
            <person name="Akhand A.I."/>
            <person name="Morshed G."/>
            <person name="Roy S."/>
            <person name="Uddin K.S."/>
            <person name="Rabeya T."/>
            <person name="Hossain A.S."/>
            <person name="Chowdhury A."/>
            <person name="Snigdha A.R."/>
            <person name="Mortoza M.S."/>
            <person name="Matin S.A."/>
            <person name="Hoque S.M.E."/>
            <person name="Islam M.K."/>
            <person name="Roy D.K."/>
            <person name="Haider R."/>
            <person name="Moosa M.M."/>
            <person name="Elias S.M."/>
            <person name="Hasan A.M."/>
            <person name="Jahan S."/>
            <person name="Shafiuddin M."/>
            <person name="Mahmood N."/>
            <person name="Shommy N.S."/>
        </authorList>
    </citation>
    <scope>NUCLEOTIDE SEQUENCE [LARGE SCALE GENOMIC DNA]</scope>
    <source>
        <strain evidence="3">cv. O-4</strain>
    </source>
</reference>
<gene>
    <name evidence="2" type="ORF">COLO4_35545</name>
</gene>
<comment type="caution">
    <text evidence="2">The sequence shown here is derived from an EMBL/GenBank/DDBJ whole genome shotgun (WGS) entry which is preliminary data.</text>
</comment>
<feature type="region of interest" description="Disordered" evidence="1">
    <location>
        <begin position="13"/>
        <end position="49"/>
    </location>
</feature>
<dbReference type="Proteomes" id="UP000187203">
    <property type="component" value="Unassembled WGS sequence"/>
</dbReference>
<keyword evidence="3" id="KW-1185">Reference proteome</keyword>
<dbReference type="AlphaFoldDB" id="A0A1R3GFJ0"/>